<evidence type="ECO:0000313" key="3">
    <source>
        <dbReference type="EMBL" id="MBR1368850.1"/>
    </source>
</evidence>
<dbReference type="InterPro" id="IPR008965">
    <property type="entry name" value="CBM2/CBM3_carb-bd_dom_sf"/>
</dbReference>
<evidence type="ECO:0000259" key="2">
    <source>
        <dbReference type="Pfam" id="PF00963"/>
    </source>
</evidence>
<proteinExistence type="predicted"/>
<dbReference type="GO" id="GO:0030246">
    <property type="term" value="F:carbohydrate binding"/>
    <property type="evidence" value="ECO:0007669"/>
    <property type="project" value="InterPro"/>
</dbReference>
<dbReference type="RefSeq" id="WP_211530501.1">
    <property type="nucleotide sequence ID" value="NZ_JWHL01000005.1"/>
</dbReference>
<dbReference type="Pfam" id="PF00963">
    <property type="entry name" value="Cohesin"/>
    <property type="match status" value="1"/>
</dbReference>
<gene>
    <name evidence="3" type="ORF">RJ53_04715</name>
</gene>
<dbReference type="EMBL" id="JWHL01000005">
    <property type="protein sequence ID" value="MBR1368850.1"/>
    <property type="molecule type" value="Genomic_DNA"/>
</dbReference>
<feature type="compositionally biased region" description="Low complexity" evidence="1">
    <location>
        <begin position="152"/>
        <end position="165"/>
    </location>
</feature>
<accession>A0A8J7W913</accession>
<dbReference type="InterPro" id="IPR002102">
    <property type="entry name" value="Cohesin_dom"/>
</dbReference>
<dbReference type="Gene3D" id="2.60.40.680">
    <property type="match status" value="1"/>
</dbReference>
<dbReference type="GO" id="GO:0000272">
    <property type="term" value="P:polysaccharide catabolic process"/>
    <property type="evidence" value="ECO:0007669"/>
    <property type="project" value="InterPro"/>
</dbReference>
<evidence type="ECO:0000313" key="4">
    <source>
        <dbReference type="Proteomes" id="UP000730161"/>
    </source>
</evidence>
<dbReference type="AlphaFoldDB" id="A0A8J7W913"/>
<comment type="caution">
    <text evidence="3">The sequence shown here is derived from an EMBL/GenBank/DDBJ whole genome shotgun (WGS) entry which is preliminary data.</text>
</comment>
<keyword evidence="4" id="KW-1185">Reference proteome</keyword>
<feature type="region of interest" description="Disordered" evidence="1">
    <location>
        <begin position="148"/>
        <end position="215"/>
    </location>
</feature>
<sequence>MNIRSFGVLVCLLLVMVGTVHAASVIEIDSGRADESLLEVKVSGIASATSIQFDLAYDPDIVQIASISKADDYQGVSMTTNMNTPGTARVLVIFPDPVTIASPDGVVLVSFSSVAAGTTPLSLSNARWSDFPAFASIEFDDVNGGEIASTIAPGATPSPTSQPSSSGGGSGVASPAPVTTYDPGDFFTSDDPVELPALPESTAAPTVTPIPDLTSDPVVPGEEPAVPEPTPAPLSVACISGLFMIPFIRKIMKYK</sequence>
<name>A0A8J7W913_9EURY</name>
<dbReference type="CDD" id="cd08547">
    <property type="entry name" value="Type_II_cohesin"/>
    <property type="match status" value="1"/>
</dbReference>
<evidence type="ECO:0000256" key="1">
    <source>
        <dbReference type="SAM" id="MobiDB-lite"/>
    </source>
</evidence>
<organism evidence="3 4">
    <name type="scientific">Methanocalculus chunghsingensis</name>
    <dbReference type="NCBI Taxonomy" id="156457"/>
    <lineage>
        <taxon>Archaea</taxon>
        <taxon>Methanobacteriati</taxon>
        <taxon>Methanobacteriota</taxon>
        <taxon>Stenosarchaea group</taxon>
        <taxon>Methanomicrobia</taxon>
        <taxon>Methanomicrobiales</taxon>
        <taxon>Methanocalculaceae</taxon>
        <taxon>Methanocalculus</taxon>
    </lineage>
</organism>
<reference evidence="3" key="1">
    <citation type="submission" date="2014-12" db="EMBL/GenBank/DDBJ databases">
        <authorList>
            <person name="Huang H.-H."/>
            <person name="Chen S.-C."/>
            <person name="Lai M.-C."/>
        </authorList>
    </citation>
    <scope>NUCLEOTIDE SEQUENCE</scope>
    <source>
        <strain evidence="3">K1F9705b</strain>
    </source>
</reference>
<protein>
    <recommendedName>
        <fullName evidence="2">Cohesin domain-containing protein</fullName>
    </recommendedName>
</protein>
<dbReference type="Proteomes" id="UP000730161">
    <property type="component" value="Unassembled WGS sequence"/>
</dbReference>
<dbReference type="SUPFAM" id="SSF49384">
    <property type="entry name" value="Carbohydrate-binding domain"/>
    <property type="match status" value="1"/>
</dbReference>
<feature type="domain" description="Cohesin" evidence="2">
    <location>
        <begin position="39"/>
        <end position="107"/>
    </location>
</feature>